<dbReference type="Pfam" id="PF07648">
    <property type="entry name" value="Kazal_2"/>
    <property type="match status" value="1"/>
</dbReference>
<name>A0AAW1KHS1_POPJA</name>
<feature type="signal peptide" evidence="1">
    <location>
        <begin position="1"/>
        <end position="20"/>
    </location>
</feature>
<dbReference type="InterPro" id="IPR036058">
    <property type="entry name" value="Kazal_dom_sf"/>
</dbReference>
<keyword evidence="4" id="KW-1185">Reference proteome</keyword>
<keyword evidence="3" id="KW-0646">Protease inhibitor</keyword>
<keyword evidence="3" id="KW-0722">Serine protease inhibitor</keyword>
<feature type="domain" description="Kazal-like" evidence="2">
    <location>
        <begin position="18"/>
        <end position="82"/>
    </location>
</feature>
<protein>
    <submittedName>
        <fullName evidence="3">Kazal-type serine protease inhibitor domain</fullName>
    </submittedName>
</protein>
<organism evidence="3 4">
    <name type="scientific">Popillia japonica</name>
    <name type="common">Japanese beetle</name>
    <dbReference type="NCBI Taxonomy" id="7064"/>
    <lineage>
        <taxon>Eukaryota</taxon>
        <taxon>Metazoa</taxon>
        <taxon>Ecdysozoa</taxon>
        <taxon>Arthropoda</taxon>
        <taxon>Hexapoda</taxon>
        <taxon>Insecta</taxon>
        <taxon>Pterygota</taxon>
        <taxon>Neoptera</taxon>
        <taxon>Endopterygota</taxon>
        <taxon>Coleoptera</taxon>
        <taxon>Polyphaga</taxon>
        <taxon>Scarabaeiformia</taxon>
        <taxon>Scarabaeidae</taxon>
        <taxon>Rutelinae</taxon>
        <taxon>Popillia</taxon>
    </lineage>
</organism>
<dbReference type="GO" id="GO:0004867">
    <property type="term" value="F:serine-type endopeptidase inhibitor activity"/>
    <property type="evidence" value="ECO:0007669"/>
    <property type="project" value="UniProtKB-KW"/>
</dbReference>
<sequence>MKSIFVFTFILASVATSTIASPECPERPCEDFGCADEWDPVCATDGNGIYRTFGNSCEIDQYNCGLDTVRCFEMVSAGPCPGTSA</sequence>
<dbReference type="Gene3D" id="3.30.60.30">
    <property type="match status" value="1"/>
</dbReference>
<reference evidence="3 4" key="1">
    <citation type="journal article" date="2024" name="BMC Genomics">
        <title>De novo assembly and annotation of Popillia japonica's genome with initial clues to its potential as an invasive pest.</title>
        <authorList>
            <person name="Cucini C."/>
            <person name="Boschi S."/>
            <person name="Funari R."/>
            <person name="Cardaioli E."/>
            <person name="Iannotti N."/>
            <person name="Marturano G."/>
            <person name="Paoli F."/>
            <person name="Bruttini M."/>
            <person name="Carapelli A."/>
            <person name="Frati F."/>
            <person name="Nardi F."/>
        </authorList>
    </citation>
    <scope>NUCLEOTIDE SEQUENCE [LARGE SCALE GENOMIC DNA]</scope>
    <source>
        <strain evidence="3">DMR45628</strain>
    </source>
</reference>
<evidence type="ECO:0000313" key="3">
    <source>
        <dbReference type="EMBL" id="KAK9718250.1"/>
    </source>
</evidence>
<evidence type="ECO:0000256" key="1">
    <source>
        <dbReference type="SAM" id="SignalP"/>
    </source>
</evidence>
<dbReference type="SUPFAM" id="SSF100895">
    <property type="entry name" value="Kazal-type serine protease inhibitors"/>
    <property type="match status" value="1"/>
</dbReference>
<dbReference type="PROSITE" id="PS51465">
    <property type="entry name" value="KAZAL_2"/>
    <property type="match status" value="1"/>
</dbReference>
<dbReference type="AlphaFoldDB" id="A0AAW1KHS1"/>
<accession>A0AAW1KHS1</accession>
<evidence type="ECO:0000313" key="4">
    <source>
        <dbReference type="Proteomes" id="UP001458880"/>
    </source>
</evidence>
<dbReference type="InterPro" id="IPR002350">
    <property type="entry name" value="Kazal_dom"/>
</dbReference>
<comment type="caution">
    <text evidence="3">The sequence shown here is derived from an EMBL/GenBank/DDBJ whole genome shotgun (WGS) entry which is preliminary data.</text>
</comment>
<dbReference type="EMBL" id="JASPKY010000230">
    <property type="protein sequence ID" value="KAK9718250.1"/>
    <property type="molecule type" value="Genomic_DNA"/>
</dbReference>
<evidence type="ECO:0000259" key="2">
    <source>
        <dbReference type="PROSITE" id="PS51465"/>
    </source>
</evidence>
<gene>
    <name evidence="3" type="ORF">QE152_g23333</name>
</gene>
<proteinExistence type="predicted"/>
<dbReference type="Proteomes" id="UP001458880">
    <property type="component" value="Unassembled WGS sequence"/>
</dbReference>
<feature type="chain" id="PRO_5043631999" evidence="1">
    <location>
        <begin position="21"/>
        <end position="85"/>
    </location>
</feature>
<keyword evidence="1" id="KW-0732">Signal</keyword>